<dbReference type="RefSeq" id="WP_092671823.1">
    <property type="nucleotide sequence ID" value="NZ_FOGC01000001.1"/>
</dbReference>
<keyword evidence="4" id="KW-0408">Iron</keyword>
<proteinExistence type="inferred from homology"/>
<comment type="cofactor">
    <cofactor evidence="4">
        <name>heme b</name>
        <dbReference type="ChEBI" id="CHEBI:60344"/>
    </cofactor>
    <text evidence="4">Binds 1 heme b (iron(II)-protoporphyrin IX) group per molecule.</text>
</comment>
<dbReference type="InterPro" id="IPR009155">
    <property type="entry name" value="Cyt_b562"/>
</dbReference>
<evidence type="ECO:0000313" key="7">
    <source>
        <dbReference type="EMBL" id="SEQ15190.1"/>
    </source>
</evidence>
<evidence type="ECO:0000256" key="5">
    <source>
        <dbReference type="SAM" id="MobiDB-lite"/>
    </source>
</evidence>
<keyword evidence="4" id="KW-0349">Heme</keyword>
<keyword evidence="3 6" id="KW-0732">Signal</keyword>
<dbReference type="EMBL" id="FOGC01000001">
    <property type="protein sequence ID" value="SEQ15190.1"/>
    <property type="molecule type" value="Genomic_DNA"/>
</dbReference>
<protein>
    <submittedName>
        <fullName evidence="7">Soluble cytochrome b562</fullName>
    </submittedName>
</protein>
<dbReference type="Pfam" id="PF07361">
    <property type="entry name" value="Cytochrom_B562"/>
    <property type="match status" value="1"/>
</dbReference>
<feature type="binding site" description="axial binding residue" evidence="4">
    <location>
        <position position="31"/>
    </location>
    <ligand>
        <name>heme b</name>
        <dbReference type="ChEBI" id="CHEBI:60344"/>
    </ligand>
    <ligandPart>
        <name>Fe</name>
        <dbReference type="ChEBI" id="CHEBI:18248"/>
    </ligandPart>
</feature>
<feature type="binding site" description="axial binding residue" evidence="4">
    <location>
        <position position="126"/>
    </location>
    <ligand>
        <name>heme b</name>
        <dbReference type="ChEBI" id="CHEBI:60344"/>
    </ligand>
    <ligandPart>
        <name>Fe</name>
        <dbReference type="ChEBI" id="CHEBI:18248"/>
    </ligandPart>
</feature>
<dbReference type="SUPFAM" id="SSF47175">
    <property type="entry name" value="Cytochromes"/>
    <property type="match status" value="1"/>
</dbReference>
<evidence type="ECO:0000256" key="3">
    <source>
        <dbReference type="ARBA" id="ARBA00022729"/>
    </source>
</evidence>
<gene>
    <name evidence="7" type="ORF">SAMN05216522_101356</name>
</gene>
<feature type="region of interest" description="Disordered" evidence="5">
    <location>
        <begin position="55"/>
        <end position="82"/>
    </location>
</feature>
<evidence type="ECO:0000256" key="1">
    <source>
        <dbReference type="ARBA" id="ARBA00002028"/>
    </source>
</evidence>
<evidence type="ECO:0000313" key="8">
    <source>
        <dbReference type="Proteomes" id="UP000242515"/>
    </source>
</evidence>
<feature type="signal peptide" evidence="6">
    <location>
        <begin position="1"/>
        <end position="24"/>
    </location>
</feature>
<dbReference type="InterPro" id="IPR010980">
    <property type="entry name" value="Cyt_c/b562"/>
</dbReference>
<sequence>MRQIGFVVLGTALICSSLTFTARAADLEGDMLSLSSGLSTVLSSHQPSEMQQALTQMRDAAKDAKTATPPSLAGSAPQSPAMQGWRDAFDQLIAKVNQAEQQVKLGKLAEAKQIAQQIAALRNENHRKYR</sequence>
<evidence type="ECO:0000256" key="6">
    <source>
        <dbReference type="SAM" id="SignalP"/>
    </source>
</evidence>
<dbReference type="GO" id="GO:0020037">
    <property type="term" value="F:heme binding"/>
    <property type="evidence" value="ECO:0007669"/>
    <property type="project" value="InterPro"/>
</dbReference>
<keyword evidence="8" id="KW-1185">Reference proteome</keyword>
<dbReference type="GO" id="GO:0022900">
    <property type="term" value="P:electron transport chain"/>
    <property type="evidence" value="ECO:0007669"/>
    <property type="project" value="InterPro"/>
</dbReference>
<evidence type="ECO:0000256" key="2">
    <source>
        <dbReference type="ARBA" id="ARBA00005523"/>
    </source>
</evidence>
<dbReference type="GO" id="GO:0042597">
    <property type="term" value="C:periplasmic space"/>
    <property type="evidence" value="ECO:0007669"/>
    <property type="project" value="InterPro"/>
</dbReference>
<dbReference type="Proteomes" id="UP000242515">
    <property type="component" value="Unassembled WGS sequence"/>
</dbReference>
<organism evidence="7 8">
    <name type="scientific">Rosenbergiella nectarea</name>
    <dbReference type="NCBI Taxonomy" id="988801"/>
    <lineage>
        <taxon>Bacteria</taxon>
        <taxon>Pseudomonadati</taxon>
        <taxon>Pseudomonadota</taxon>
        <taxon>Gammaproteobacteria</taxon>
        <taxon>Enterobacterales</taxon>
        <taxon>Erwiniaceae</taxon>
        <taxon>Rosenbergiella</taxon>
    </lineage>
</organism>
<dbReference type="AlphaFoldDB" id="A0A1H9DNU2"/>
<name>A0A1H9DNU2_9GAMM</name>
<dbReference type="OrthoDB" id="6539015at2"/>
<dbReference type="GO" id="GO:0009055">
    <property type="term" value="F:electron transfer activity"/>
    <property type="evidence" value="ECO:0007669"/>
    <property type="project" value="InterPro"/>
</dbReference>
<reference evidence="8" key="1">
    <citation type="submission" date="2016-10" db="EMBL/GenBank/DDBJ databases">
        <authorList>
            <person name="Varghese N."/>
            <person name="Submissions S."/>
        </authorList>
    </citation>
    <scope>NUCLEOTIDE SEQUENCE [LARGE SCALE GENOMIC DNA]</scope>
    <source>
        <strain evidence="8">8N4</strain>
    </source>
</reference>
<dbReference type="PIRSF" id="PIRSF000029">
    <property type="entry name" value="Cytochrome_b562"/>
    <property type="match status" value="1"/>
</dbReference>
<evidence type="ECO:0000256" key="4">
    <source>
        <dbReference type="PIRSR" id="PIRSR000029-1"/>
    </source>
</evidence>
<comment type="similarity">
    <text evidence="2">Belongs to the cytochrome b562 family.</text>
</comment>
<dbReference type="GO" id="GO:0005506">
    <property type="term" value="F:iron ion binding"/>
    <property type="evidence" value="ECO:0007669"/>
    <property type="project" value="InterPro"/>
</dbReference>
<dbReference type="STRING" id="988801.SAMN05216522_101356"/>
<comment type="function">
    <text evidence="1">Electron-transport protein of unknown function.</text>
</comment>
<feature type="chain" id="PRO_5017402017" evidence="6">
    <location>
        <begin position="25"/>
        <end position="130"/>
    </location>
</feature>
<dbReference type="Gene3D" id="1.20.120.10">
    <property type="entry name" value="Cytochrome c/b562"/>
    <property type="match status" value="1"/>
</dbReference>
<accession>A0A1H9DNU2</accession>
<keyword evidence="4" id="KW-0479">Metal-binding</keyword>